<protein>
    <submittedName>
        <fullName evidence="3">Fimbrial biogenesis outer membrane usher protein</fullName>
    </submittedName>
</protein>
<dbReference type="PANTHER" id="PTHR30451:SF5">
    <property type="entry name" value="SLR0019 PROTEIN"/>
    <property type="match status" value="1"/>
</dbReference>
<keyword evidence="1" id="KW-1133">Transmembrane helix</keyword>
<sequence length="798" mass="88191">MVNSKPTLFNICYLHLLAEISLLFAAFYPILVTAQLNAYPTSFEHLIDDTSSLPGTELYLEVIINQTHFGIARFGYQDDTLWVSAETLKQLHFNLPTQHKSLIGLHELTEISYRYHADQQRLIIDAPLSLLTLNATTIDLIASEQVQAHASKGALLNYDLHLAKNITNSLSSFSELRLFNPFGLLSTTQQSHNTLGHPELSSSLTRIDTAWRSSFEDKHLFLNLGDTVTRALTWSRATRIAGLQIATDFSLQPYMPTAPLTTFYGSATVPSNVELYIDGIKRYSGEVPIGHFALNSLPTVSGEGKAQIVLTDSLGRATTQNISFYNDQTLLREGLVDWSAEIGFIRENYAIRSFDYASKPVISTTVRYGENNYLTTGTHAELATDLFNLGIESHWIPQIGGGTLSTAIAISTDSRTPGWLYYAGYHWANNLINFSASTTITTPQYHDIATNYSAPPLAFNGNAVFGYNSEYLGSFSLSYFGFRPHNDPTIGYLGAHWYKPINDTLSISASINKKLTDDKESIIYLAATMLLGNKQSIRITSQKNQNAQMYQINVNQSAPSEGGLGWNITASKQDSENNHQIDINYFTDKIHLSSGFNNLNQTHSQYIGASGAIAAANNHFFISKPIMNSFAIVSTNGIGNLPIRLENSVIGTTNHDGLLLIPSLNSYQRNVLTLDPTHLPANIQVKQTQIDVIPKYHSGVLAKFDLIKTHPALVILADPNGVLLPEGSQVALNGQKENLVTVGYDGIAYFDTLKTDNHLLIHYPKGECTVTFTYPKTDELIPQIGPLHCHPESSPYLD</sequence>
<reference evidence="3 4" key="1">
    <citation type="journal article" date="2012" name="J. Bacteriol.">
        <title>Complete Genome Sequence of Providencia stuartii Clinical Isolate MRSN 2154.</title>
        <authorList>
            <person name="Clifford R.J."/>
            <person name="Hang J."/>
            <person name="Riley M.C."/>
            <person name="Onmus-Leone F."/>
            <person name="Kuschner R.A."/>
            <person name="Lesho E.P."/>
            <person name="Waterman P.E."/>
        </authorList>
    </citation>
    <scope>NUCLEOTIDE SEQUENCE [LARGE SCALE GENOMIC DNA]</scope>
    <source>
        <strain evidence="3 4">MRSN 2154</strain>
    </source>
</reference>
<dbReference type="HOGENOM" id="CLU_009120_6_0_6"/>
<dbReference type="EMBL" id="CP003488">
    <property type="protein sequence ID" value="AFH95423.1"/>
    <property type="molecule type" value="Genomic_DNA"/>
</dbReference>
<dbReference type="RefSeq" id="WP_014658048.1">
    <property type="nucleotide sequence ID" value="NC_017731.1"/>
</dbReference>
<dbReference type="InterPro" id="IPR000015">
    <property type="entry name" value="Fimb_usher"/>
</dbReference>
<dbReference type="GeneID" id="93519854"/>
<dbReference type="Pfam" id="PF13953">
    <property type="entry name" value="PapC_C"/>
    <property type="match status" value="1"/>
</dbReference>
<evidence type="ECO:0000313" key="3">
    <source>
        <dbReference type="EMBL" id="AFH95423.1"/>
    </source>
</evidence>
<dbReference type="OrthoDB" id="8587at2"/>
<dbReference type="Pfam" id="PF00577">
    <property type="entry name" value="Usher"/>
    <property type="match status" value="2"/>
</dbReference>
<gene>
    <name evidence="3" type="ordered locus">S70_18085</name>
</gene>
<feature type="transmembrane region" description="Helical" evidence="1">
    <location>
        <begin position="12"/>
        <end position="31"/>
    </location>
</feature>
<feature type="domain" description="PapC-like C-terminal" evidence="2">
    <location>
        <begin position="716"/>
        <end position="776"/>
    </location>
</feature>
<reference evidence="4" key="2">
    <citation type="submission" date="2012-04" db="EMBL/GenBank/DDBJ databases">
        <title>Complete genome sequence of Providencia stuartii clinical isolate MRSN 2154.</title>
        <authorList>
            <person name="Clifford R.J."/>
            <person name="Hang J."/>
            <person name="Riley M.C."/>
            <person name="Onmus-Leone F."/>
            <person name="Kuschner R.A."/>
            <person name="Lesho E.P."/>
            <person name="Waterman P.E."/>
        </authorList>
    </citation>
    <scope>NUCLEOTIDE SEQUENCE [LARGE SCALE GENOMIC DNA]</scope>
    <source>
        <strain evidence="4">MRSN 2154</strain>
    </source>
</reference>
<keyword evidence="1" id="KW-0472">Membrane</keyword>
<organism evidence="3 4">
    <name type="scientific">Providencia stuartii (strain MRSN 2154)</name>
    <dbReference type="NCBI Taxonomy" id="1157951"/>
    <lineage>
        <taxon>Bacteria</taxon>
        <taxon>Pseudomonadati</taxon>
        <taxon>Pseudomonadota</taxon>
        <taxon>Gammaproteobacteria</taxon>
        <taxon>Enterobacterales</taxon>
        <taxon>Morganellaceae</taxon>
        <taxon>Providencia</taxon>
    </lineage>
</organism>
<dbReference type="Gene3D" id="2.60.40.3110">
    <property type="match status" value="1"/>
</dbReference>
<accession>A0A140SST8</accession>
<dbReference type="KEGG" id="psi:S70_18085"/>
<dbReference type="GO" id="GO:0015473">
    <property type="term" value="F:fimbrial usher porin activity"/>
    <property type="evidence" value="ECO:0007669"/>
    <property type="project" value="InterPro"/>
</dbReference>
<dbReference type="Gene3D" id="2.60.40.2610">
    <property type="entry name" value="Outer membrane usher protein FimD, plug domain"/>
    <property type="match status" value="1"/>
</dbReference>
<dbReference type="GO" id="GO:0009279">
    <property type="term" value="C:cell outer membrane"/>
    <property type="evidence" value="ECO:0007669"/>
    <property type="project" value="TreeGrafter"/>
</dbReference>
<dbReference type="InterPro" id="IPR043142">
    <property type="entry name" value="PapC-like_C_sf"/>
</dbReference>
<dbReference type="PANTHER" id="PTHR30451">
    <property type="entry name" value="OUTER MEMBRANE USHER PROTEIN"/>
    <property type="match status" value="1"/>
</dbReference>
<dbReference type="AlphaFoldDB" id="A0A140SST8"/>
<dbReference type="InterPro" id="IPR025949">
    <property type="entry name" value="PapC-like_C"/>
</dbReference>
<evidence type="ECO:0000259" key="2">
    <source>
        <dbReference type="Pfam" id="PF13953"/>
    </source>
</evidence>
<dbReference type="InterPro" id="IPR042186">
    <property type="entry name" value="FimD_plug_dom"/>
</dbReference>
<evidence type="ECO:0000313" key="4">
    <source>
        <dbReference type="Proteomes" id="UP000005012"/>
    </source>
</evidence>
<dbReference type="PATRIC" id="fig|1157951.4.peg.3624"/>
<name>A0A140SST8_PROSM</name>
<evidence type="ECO:0000256" key="1">
    <source>
        <dbReference type="SAM" id="Phobius"/>
    </source>
</evidence>
<dbReference type="Gene3D" id="2.60.40.2070">
    <property type="match status" value="1"/>
</dbReference>
<proteinExistence type="predicted"/>
<dbReference type="GO" id="GO:0009297">
    <property type="term" value="P:pilus assembly"/>
    <property type="evidence" value="ECO:0007669"/>
    <property type="project" value="InterPro"/>
</dbReference>
<dbReference type="Proteomes" id="UP000005012">
    <property type="component" value="Chromosome"/>
</dbReference>
<keyword evidence="1" id="KW-0812">Transmembrane</keyword>